<reference evidence="3 4" key="1">
    <citation type="journal article" date="2018" name="Evol. Lett.">
        <title>Horizontal gene cluster transfer increased hallucinogenic mushroom diversity.</title>
        <authorList>
            <person name="Reynolds H.T."/>
            <person name="Vijayakumar V."/>
            <person name="Gluck-Thaler E."/>
            <person name="Korotkin H.B."/>
            <person name="Matheny P.B."/>
            <person name="Slot J.C."/>
        </authorList>
    </citation>
    <scope>NUCLEOTIDE SEQUENCE [LARGE SCALE GENOMIC DNA]</scope>
    <source>
        <strain evidence="3 4">2631</strain>
    </source>
</reference>
<gene>
    <name evidence="3" type="ORF">CVT25_005346</name>
</gene>
<dbReference type="InterPro" id="IPR046522">
    <property type="entry name" value="DUF6699"/>
</dbReference>
<evidence type="ECO:0000313" key="3">
    <source>
        <dbReference type="EMBL" id="PPQ82986.1"/>
    </source>
</evidence>
<feature type="compositionally biased region" description="Gly residues" evidence="1">
    <location>
        <begin position="184"/>
        <end position="198"/>
    </location>
</feature>
<proteinExistence type="predicted"/>
<evidence type="ECO:0000313" key="4">
    <source>
        <dbReference type="Proteomes" id="UP000283269"/>
    </source>
</evidence>
<dbReference type="InParanoid" id="A0A409WWZ5"/>
<feature type="region of interest" description="Disordered" evidence="1">
    <location>
        <begin position="54"/>
        <end position="126"/>
    </location>
</feature>
<protein>
    <recommendedName>
        <fullName evidence="2">DUF6699 domain-containing protein</fullName>
    </recommendedName>
</protein>
<dbReference type="OrthoDB" id="3265169at2759"/>
<feature type="domain" description="DUF6699" evidence="2">
    <location>
        <begin position="266"/>
        <end position="350"/>
    </location>
</feature>
<dbReference type="AlphaFoldDB" id="A0A409WWZ5"/>
<evidence type="ECO:0000256" key="1">
    <source>
        <dbReference type="SAM" id="MobiDB-lite"/>
    </source>
</evidence>
<evidence type="ECO:0000259" key="2">
    <source>
        <dbReference type="Pfam" id="PF20415"/>
    </source>
</evidence>
<dbReference type="Proteomes" id="UP000283269">
    <property type="component" value="Unassembled WGS sequence"/>
</dbReference>
<dbReference type="EMBL" id="NHYD01003066">
    <property type="protein sequence ID" value="PPQ82986.1"/>
    <property type="molecule type" value="Genomic_DNA"/>
</dbReference>
<sequence length="355" mass="38862">MAGIRVEVCAERTLHSTPLLPAPTRLLYQTHLSIHTRALTLPSLQLIAVGIPKSRTHTLPHPPRETQPMDSPSQRPRSHRWMAVGRIRPRWPPRVGSSTNVRSTPRKPVGSSSCSCHPKGRGRRQSVPSICAVDYTANGAAAFAFPGVGPSHQYQHQQPRPHAPYAAPGTPSESSVGQPISGGLRRGVAGGASSGGAAKGVVGSEDSPLYTARLRGGAHNSPWTPHAQGDLYDENNLPKWPRDWRPDYNDGRDGWVGAESIESAQPHRPPPARDAPAHPFMRLVHPKLPWYVEVVESKRNGVLADDVLEQVVRQLHVGVSGKHYWNDVLGAEERREIARVIEERVRAYGEREGLA</sequence>
<accession>A0A409WWZ5</accession>
<keyword evidence="4" id="KW-1185">Reference proteome</keyword>
<feature type="region of interest" description="Disordered" evidence="1">
    <location>
        <begin position="149"/>
        <end position="238"/>
    </location>
</feature>
<dbReference type="Pfam" id="PF20415">
    <property type="entry name" value="DUF6699"/>
    <property type="match status" value="1"/>
</dbReference>
<organism evidence="3 4">
    <name type="scientific">Psilocybe cyanescens</name>
    <dbReference type="NCBI Taxonomy" id="93625"/>
    <lineage>
        <taxon>Eukaryota</taxon>
        <taxon>Fungi</taxon>
        <taxon>Dikarya</taxon>
        <taxon>Basidiomycota</taxon>
        <taxon>Agaricomycotina</taxon>
        <taxon>Agaricomycetes</taxon>
        <taxon>Agaricomycetidae</taxon>
        <taxon>Agaricales</taxon>
        <taxon>Agaricineae</taxon>
        <taxon>Strophariaceae</taxon>
        <taxon>Psilocybe</taxon>
    </lineage>
</organism>
<dbReference type="STRING" id="93625.A0A409WWZ5"/>
<comment type="caution">
    <text evidence="3">The sequence shown here is derived from an EMBL/GenBank/DDBJ whole genome shotgun (WGS) entry which is preliminary data.</text>
</comment>
<name>A0A409WWZ5_PSICY</name>